<feature type="region of interest" description="Disordered" evidence="2">
    <location>
        <begin position="173"/>
        <end position="235"/>
    </location>
</feature>
<dbReference type="GO" id="GO:0033962">
    <property type="term" value="P:P-body assembly"/>
    <property type="evidence" value="ECO:0007669"/>
    <property type="project" value="TreeGrafter"/>
</dbReference>
<sequence>MEQFLGATISLISKSDIRYIGVLHSINQQESTVALENVKSLGTEGRKGNPADEIMGSPQIFEFIVFRGSDIKDLQVLTAPPPKTSKPPQPQLVESSIAVTSVSAPVPVAKPSDSTVRTGIAVPAIPAVAKPAEVQKPSTQSLAGQQQQQQPRQNNSHANPDEVAEKLDNLSISKTKPHENGNVPARANNNNNNHREGRGGNSSGSGGGNRGHHTNGTGNRGSYQQSRGGRASAIPFSVPNADFDFESMNAKFNKSEVVTIRSDETADSPDAELRLATVSDDKFYDKQSSFFDNISCEARDRAEGERRIVRGPQERKLNLETFGQTSVDNNRNNYRKVGGRGRGGRSYYPNNSGNGNRGANGGGRARGLIAQPTESSS</sequence>
<dbReference type="InterPro" id="IPR025762">
    <property type="entry name" value="DFDF"/>
</dbReference>
<evidence type="ECO:0000259" key="4">
    <source>
        <dbReference type="PROSITE" id="PS51513"/>
    </source>
</evidence>
<evidence type="ECO:0000313" key="7">
    <source>
        <dbReference type="Proteomes" id="UP001211907"/>
    </source>
</evidence>
<dbReference type="InterPro" id="IPR025761">
    <property type="entry name" value="FFD_box"/>
</dbReference>
<evidence type="ECO:0000259" key="5">
    <source>
        <dbReference type="PROSITE" id="PS52002"/>
    </source>
</evidence>
<dbReference type="EMBL" id="JADGJH010001271">
    <property type="protein sequence ID" value="KAJ3115764.1"/>
    <property type="molecule type" value="Genomic_DNA"/>
</dbReference>
<feature type="compositionally biased region" description="Basic residues" evidence="2">
    <location>
        <begin position="333"/>
        <end position="343"/>
    </location>
</feature>
<evidence type="ECO:0000256" key="2">
    <source>
        <dbReference type="SAM" id="MobiDB-lite"/>
    </source>
</evidence>
<accession>A0AAD5SX24</accession>
<organism evidence="6 7">
    <name type="scientific">Physocladia obscura</name>
    <dbReference type="NCBI Taxonomy" id="109957"/>
    <lineage>
        <taxon>Eukaryota</taxon>
        <taxon>Fungi</taxon>
        <taxon>Fungi incertae sedis</taxon>
        <taxon>Chytridiomycota</taxon>
        <taxon>Chytridiomycota incertae sedis</taxon>
        <taxon>Chytridiomycetes</taxon>
        <taxon>Chytridiales</taxon>
        <taxon>Chytriomycetaceae</taxon>
        <taxon>Physocladia</taxon>
    </lineage>
</organism>
<dbReference type="GO" id="GO:0000932">
    <property type="term" value="C:P-body"/>
    <property type="evidence" value="ECO:0007669"/>
    <property type="project" value="TreeGrafter"/>
</dbReference>
<comment type="caution">
    <text evidence="6">The sequence shown here is derived from an EMBL/GenBank/DDBJ whole genome shotgun (WGS) entry which is preliminary data.</text>
</comment>
<proteinExistence type="predicted"/>
<dbReference type="PROSITE" id="PS52002">
    <property type="entry name" value="SM"/>
    <property type="match status" value="1"/>
</dbReference>
<dbReference type="PROSITE" id="PS51513">
    <property type="entry name" value="FFD"/>
    <property type="match status" value="1"/>
</dbReference>
<feature type="compositionally biased region" description="Gly residues" evidence="2">
    <location>
        <begin position="199"/>
        <end position="209"/>
    </location>
</feature>
<evidence type="ECO:0000259" key="3">
    <source>
        <dbReference type="PROSITE" id="PS51512"/>
    </source>
</evidence>
<feature type="compositionally biased region" description="Low complexity" evidence="2">
    <location>
        <begin position="345"/>
        <end position="354"/>
    </location>
</feature>
<dbReference type="Gene3D" id="2.30.30.100">
    <property type="match status" value="1"/>
</dbReference>
<dbReference type="Proteomes" id="UP001211907">
    <property type="component" value="Unassembled WGS sequence"/>
</dbReference>
<feature type="short sequence motif" description="FFD box" evidence="1">
    <location>
        <begin position="282"/>
        <end position="298"/>
    </location>
</feature>
<feature type="domain" description="FFD box profile" evidence="4">
    <location>
        <begin position="282"/>
        <end position="298"/>
    </location>
</feature>
<gene>
    <name evidence="6" type="ORF">HK100_001254</name>
</gene>
<dbReference type="SMART" id="SM01271">
    <property type="entry name" value="LSM14"/>
    <property type="match status" value="1"/>
</dbReference>
<protein>
    <submittedName>
        <fullName evidence="6">Uncharacterized protein</fullName>
    </submittedName>
</protein>
<dbReference type="InterPro" id="IPR019050">
    <property type="entry name" value="FDF_dom"/>
</dbReference>
<dbReference type="SMART" id="SM01199">
    <property type="entry name" value="FDF"/>
    <property type="match status" value="1"/>
</dbReference>
<feature type="compositionally biased region" description="Gly residues" evidence="2">
    <location>
        <begin position="355"/>
        <end position="365"/>
    </location>
</feature>
<dbReference type="InterPro" id="IPR010920">
    <property type="entry name" value="LSM_dom_sf"/>
</dbReference>
<evidence type="ECO:0000256" key="1">
    <source>
        <dbReference type="PROSITE-ProRule" id="PRU00846"/>
    </source>
</evidence>
<evidence type="ECO:0000313" key="6">
    <source>
        <dbReference type="EMBL" id="KAJ3115764.1"/>
    </source>
</evidence>
<dbReference type="PANTHER" id="PTHR13586:SF0">
    <property type="entry name" value="TRAILER HITCH, ISOFORM H"/>
    <property type="match status" value="1"/>
</dbReference>
<feature type="region of interest" description="Disordered" evidence="2">
    <location>
        <begin position="131"/>
        <end position="160"/>
    </location>
</feature>
<feature type="domain" description="Sm" evidence="5">
    <location>
        <begin position="1"/>
        <end position="80"/>
    </location>
</feature>
<name>A0AAD5SX24_9FUNG</name>
<dbReference type="AlphaFoldDB" id="A0AAD5SX24"/>
<keyword evidence="7" id="KW-1185">Reference proteome</keyword>
<dbReference type="PANTHER" id="PTHR13586">
    <property type="entry name" value="SCD6 PROTEIN-RELATED"/>
    <property type="match status" value="1"/>
</dbReference>
<feature type="region of interest" description="Disordered" evidence="2">
    <location>
        <begin position="324"/>
        <end position="377"/>
    </location>
</feature>
<dbReference type="SUPFAM" id="SSF50182">
    <property type="entry name" value="Sm-like ribonucleoproteins"/>
    <property type="match status" value="1"/>
</dbReference>
<dbReference type="Pfam" id="PF09532">
    <property type="entry name" value="FDF"/>
    <property type="match status" value="1"/>
</dbReference>
<dbReference type="InterPro" id="IPR025609">
    <property type="entry name" value="Lsm14-like_N"/>
</dbReference>
<dbReference type="InterPro" id="IPR047575">
    <property type="entry name" value="Sm"/>
</dbReference>
<reference evidence="6" key="1">
    <citation type="submission" date="2020-05" db="EMBL/GenBank/DDBJ databases">
        <title>Phylogenomic resolution of chytrid fungi.</title>
        <authorList>
            <person name="Stajich J.E."/>
            <person name="Amses K."/>
            <person name="Simmons R."/>
            <person name="Seto K."/>
            <person name="Myers J."/>
            <person name="Bonds A."/>
            <person name="Quandt C.A."/>
            <person name="Barry K."/>
            <person name="Liu P."/>
            <person name="Grigoriev I."/>
            <person name="Longcore J.E."/>
            <person name="James T.Y."/>
        </authorList>
    </citation>
    <scope>NUCLEOTIDE SEQUENCE</scope>
    <source>
        <strain evidence="6">JEL0513</strain>
    </source>
</reference>
<dbReference type="CDD" id="cd01736">
    <property type="entry name" value="LSm14_N"/>
    <property type="match status" value="1"/>
</dbReference>
<feature type="domain" description="DFDF" evidence="3">
    <location>
        <begin position="231"/>
        <end position="267"/>
    </location>
</feature>
<dbReference type="GO" id="GO:0034063">
    <property type="term" value="P:stress granule assembly"/>
    <property type="evidence" value="ECO:0007669"/>
    <property type="project" value="TreeGrafter"/>
</dbReference>
<feature type="non-terminal residue" evidence="6">
    <location>
        <position position="377"/>
    </location>
</feature>
<dbReference type="Pfam" id="PF12701">
    <property type="entry name" value="LSM14"/>
    <property type="match status" value="1"/>
</dbReference>
<dbReference type="PROSITE" id="PS51512">
    <property type="entry name" value="DFDF"/>
    <property type="match status" value="1"/>
</dbReference>
<dbReference type="GO" id="GO:0003729">
    <property type="term" value="F:mRNA binding"/>
    <property type="evidence" value="ECO:0007669"/>
    <property type="project" value="TreeGrafter"/>
</dbReference>